<dbReference type="EMBL" id="LT158599">
    <property type="protein sequence ID" value="CVK31683.1"/>
    <property type="molecule type" value="Genomic_DNA"/>
</dbReference>
<proteinExistence type="predicted"/>
<dbReference type="KEGG" id="mema:MMAB1_0466"/>
<evidence type="ECO:0000313" key="2">
    <source>
        <dbReference type="Proteomes" id="UP000069850"/>
    </source>
</evidence>
<name>A0A0X3BI10_9EURY</name>
<evidence type="ECO:0008006" key="3">
    <source>
        <dbReference type="Google" id="ProtNLM"/>
    </source>
</evidence>
<accession>A0A0X3BI10</accession>
<reference evidence="1 2" key="1">
    <citation type="submission" date="2016-01" db="EMBL/GenBank/DDBJ databases">
        <authorList>
            <person name="Manzoor S."/>
        </authorList>
    </citation>
    <scope>NUCLEOTIDE SEQUENCE [LARGE SCALE GENOMIC DNA]</scope>
    <source>
        <strain evidence="1">Methanoculleus sp MAB1</strain>
    </source>
</reference>
<evidence type="ECO:0000313" key="1">
    <source>
        <dbReference type="EMBL" id="CVK31683.1"/>
    </source>
</evidence>
<sequence>MPGDATLYVVDTSSLIEMKWYYPISIFESLWMNSLRGQGGTTNISSRSARISRWKWCTRSFQSSRN</sequence>
<gene>
    <name evidence="1" type="ORF">MMAB1_0466</name>
</gene>
<dbReference type="AlphaFoldDB" id="A0A0X3BI10"/>
<protein>
    <recommendedName>
        <fullName evidence="3">DUF4411 family protein</fullName>
    </recommendedName>
</protein>
<dbReference type="Proteomes" id="UP000069850">
    <property type="component" value="Chromosome 1"/>
</dbReference>
<organism evidence="1 2">
    <name type="scientific">Methanoculleus bourgensis</name>
    <dbReference type="NCBI Taxonomy" id="83986"/>
    <lineage>
        <taxon>Archaea</taxon>
        <taxon>Methanobacteriati</taxon>
        <taxon>Methanobacteriota</taxon>
        <taxon>Stenosarchaea group</taxon>
        <taxon>Methanomicrobia</taxon>
        <taxon>Methanomicrobiales</taxon>
        <taxon>Methanomicrobiaceae</taxon>
        <taxon>Methanoculleus</taxon>
    </lineage>
</organism>